<name>M1PQG0_DESSD</name>
<dbReference type="Gene3D" id="3.30.70.20">
    <property type="match status" value="1"/>
</dbReference>
<comment type="similarity">
    <text evidence="1">Belongs to the nitroreductase family.</text>
</comment>
<dbReference type="GO" id="GO:0051536">
    <property type="term" value="F:iron-sulfur cluster binding"/>
    <property type="evidence" value="ECO:0007669"/>
    <property type="project" value="UniProtKB-KW"/>
</dbReference>
<dbReference type="PANTHER" id="PTHR43673">
    <property type="entry name" value="NAD(P)H NITROREDUCTASE YDGI-RELATED"/>
    <property type="match status" value="1"/>
</dbReference>
<dbReference type="STRING" id="1167006.UWK_02092"/>
<evidence type="ECO:0000256" key="2">
    <source>
        <dbReference type="ARBA" id="ARBA00022723"/>
    </source>
</evidence>
<sequence length="266" mass="29977">MKISLTIDQETCKKCYSCIAECPFDLINQDQEGYPQLRKAAVKRCIRCGHCMAVCTVDALDISISPLSQSISVDKTLLPSPDSVKHFLESRRSIRTYKKKIVEHSILEQILDVSCYSPSAHNSQPVHWIMVEDPAKVKRIAGMVVDYMRDIKIFPGLIRAWDQGVDKVLRGAPHLAVAHAAPKGSEHIVEDCTLATAYLDLAAHSHGIGSCWAGFLVQAIHFNYQPVIDELELPENHKVYTALMLGYPKFLYRHIPQRDPVNVTWR</sequence>
<dbReference type="InterPro" id="IPR017896">
    <property type="entry name" value="4Fe4S_Fe-S-bd"/>
</dbReference>
<dbReference type="CDD" id="cd02143">
    <property type="entry name" value="nitroreductase_FeS-like"/>
    <property type="match status" value="1"/>
</dbReference>
<dbReference type="SUPFAM" id="SSF55469">
    <property type="entry name" value="FMN-dependent nitroreductase-like"/>
    <property type="match status" value="1"/>
</dbReference>
<proteinExistence type="inferred from homology"/>
<dbReference type="OrthoDB" id="368873at2"/>
<evidence type="ECO:0000313" key="7">
    <source>
        <dbReference type="EMBL" id="AGF78636.1"/>
    </source>
</evidence>
<evidence type="ECO:0000259" key="6">
    <source>
        <dbReference type="PROSITE" id="PS51379"/>
    </source>
</evidence>
<dbReference type="GO" id="GO:0046872">
    <property type="term" value="F:metal ion binding"/>
    <property type="evidence" value="ECO:0007669"/>
    <property type="project" value="UniProtKB-KW"/>
</dbReference>
<dbReference type="SUPFAM" id="SSF54862">
    <property type="entry name" value="4Fe-4S ferredoxins"/>
    <property type="match status" value="1"/>
</dbReference>
<accession>M1PQG0</accession>
<dbReference type="HOGENOM" id="CLU_070764_2_0_7"/>
<evidence type="ECO:0000256" key="4">
    <source>
        <dbReference type="ARBA" id="ARBA00023004"/>
    </source>
</evidence>
<dbReference type="InterPro" id="IPR017900">
    <property type="entry name" value="4Fe4S_Fe_S_CS"/>
</dbReference>
<feature type="domain" description="4Fe-4S ferredoxin-type" evidence="6">
    <location>
        <begin position="33"/>
        <end position="65"/>
    </location>
</feature>
<gene>
    <name evidence="7" type="ordered locus">UWK_02092</name>
</gene>
<evidence type="ECO:0000313" key="8">
    <source>
        <dbReference type="Proteomes" id="UP000011721"/>
    </source>
</evidence>
<dbReference type="Gene3D" id="3.40.109.10">
    <property type="entry name" value="NADH Oxidase"/>
    <property type="match status" value="1"/>
</dbReference>
<dbReference type="Proteomes" id="UP000011721">
    <property type="component" value="Chromosome"/>
</dbReference>
<evidence type="ECO:0000256" key="5">
    <source>
        <dbReference type="ARBA" id="ARBA00023014"/>
    </source>
</evidence>
<dbReference type="InterPro" id="IPR029479">
    <property type="entry name" value="Nitroreductase"/>
</dbReference>
<dbReference type="eggNOG" id="COG0778">
    <property type="taxonomic scope" value="Bacteria"/>
</dbReference>
<dbReference type="PATRIC" id="fig|1167006.5.peg.2279"/>
<dbReference type="EMBL" id="CP003985">
    <property type="protein sequence ID" value="AGF78636.1"/>
    <property type="molecule type" value="Genomic_DNA"/>
</dbReference>
<dbReference type="KEGG" id="dsf:UWK_02092"/>
<dbReference type="PANTHER" id="PTHR43673:SF10">
    <property type="entry name" value="NADH DEHYDROGENASE_NAD(P)H NITROREDUCTASE XCC3605-RELATED"/>
    <property type="match status" value="1"/>
</dbReference>
<protein>
    <submittedName>
        <fullName evidence="7">Nitroreductase</fullName>
    </submittedName>
</protein>
<dbReference type="GO" id="GO:0016491">
    <property type="term" value="F:oxidoreductase activity"/>
    <property type="evidence" value="ECO:0007669"/>
    <property type="project" value="UniProtKB-KW"/>
</dbReference>
<dbReference type="PROSITE" id="PS00198">
    <property type="entry name" value="4FE4S_FER_1"/>
    <property type="match status" value="1"/>
</dbReference>
<dbReference type="eggNOG" id="COG1145">
    <property type="taxonomic scope" value="Bacteria"/>
</dbReference>
<reference evidence="8" key="1">
    <citation type="journal article" date="2013" name="Stand. Genomic Sci.">
        <title>Complete genome sequence of Desulfocapsa sulfexigens, a marine deltaproteobacterium specialized in disproportionating inorganic sulfur compounds.</title>
        <authorList>
            <person name="Finster K.W."/>
            <person name="Kjeldsen K.U."/>
            <person name="Kube M."/>
            <person name="Reinhardt R."/>
            <person name="Mussmann M."/>
            <person name="Amann R."/>
            <person name="Schreiber L."/>
        </authorList>
    </citation>
    <scope>NUCLEOTIDE SEQUENCE [LARGE SCALE GENOMIC DNA]</scope>
    <source>
        <strain evidence="8">DSM 10523 / SB164P1</strain>
    </source>
</reference>
<dbReference type="Pfam" id="PF00881">
    <property type="entry name" value="Nitroreductase"/>
    <property type="match status" value="1"/>
</dbReference>
<evidence type="ECO:0000256" key="3">
    <source>
        <dbReference type="ARBA" id="ARBA00023002"/>
    </source>
</evidence>
<dbReference type="PROSITE" id="PS51379">
    <property type="entry name" value="4FE4S_FER_2"/>
    <property type="match status" value="2"/>
</dbReference>
<evidence type="ECO:0000256" key="1">
    <source>
        <dbReference type="ARBA" id="ARBA00007118"/>
    </source>
</evidence>
<keyword evidence="2" id="KW-0479">Metal-binding</keyword>
<keyword evidence="5" id="KW-0411">Iron-sulfur</keyword>
<feature type="domain" description="4Fe-4S ferredoxin-type" evidence="6">
    <location>
        <begin position="3"/>
        <end position="32"/>
    </location>
</feature>
<dbReference type="Pfam" id="PF13237">
    <property type="entry name" value="Fer4_10"/>
    <property type="match status" value="1"/>
</dbReference>
<keyword evidence="3" id="KW-0560">Oxidoreductase</keyword>
<dbReference type="InterPro" id="IPR000415">
    <property type="entry name" value="Nitroreductase-like"/>
</dbReference>
<keyword evidence="4" id="KW-0408">Iron</keyword>
<dbReference type="AlphaFoldDB" id="M1PQG0"/>
<organism evidence="7 8">
    <name type="scientific">Desulfocapsa sulfexigens (strain DSM 10523 / SB164P1)</name>
    <dbReference type="NCBI Taxonomy" id="1167006"/>
    <lineage>
        <taxon>Bacteria</taxon>
        <taxon>Pseudomonadati</taxon>
        <taxon>Thermodesulfobacteriota</taxon>
        <taxon>Desulfobulbia</taxon>
        <taxon>Desulfobulbales</taxon>
        <taxon>Desulfocapsaceae</taxon>
        <taxon>Desulfocapsa</taxon>
    </lineage>
</organism>
<dbReference type="RefSeq" id="WP_015404326.1">
    <property type="nucleotide sequence ID" value="NC_020304.1"/>
</dbReference>
<keyword evidence="8" id="KW-1185">Reference proteome</keyword>